<dbReference type="InterPro" id="IPR052058">
    <property type="entry name" value="Alcohol_O-acetyltransferase"/>
</dbReference>
<reference evidence="2" key="1">
    <citation type="submission" date="2024-04" db="EMBL/GenBank/DDBJ databases">
        <authorList>
            <person name="Shaw F."/>
            <person name="Minotto A."/>
        </authorList>
    </citation>
    <scope>NUCLEOTIDE SEQUENCE [LARGE SCALE GENOMIC DNA]</scope>
</reference>
<organism evidence="1 2">
    <name type="scientific">Somion occarium</name>
    <dbReference type="NCBI Taxonomy" id="3059160"/>
    <lineage>
        <taxon>Eukaryota</taxon>
        <taxon>Fungi</taxon>
        <taxon>Dikarya</taxon>
        <taxon>Basidiomycota</taxon>
        <taxon>Agaricomycotina</taxon>
        <taxon>Agaricomycetes</taxon>
        <taxon>Polyporales</taxon>
        <taxon>Cerrenaceae</taxon>
        <taxon>Somion</taxon>
    </lineage>
</organism>
<protein>
    <recommendedName>
        <fullName evidence="3">Alcohol acetyltransferase</fullName>
    </recommendedName>
</protein>
<evidence type="ECO:0000313" key="2">
    <source>
        <dbReference type="Proteomes" id="UP001497453"/>
    </source>
</evidence>
<accession>A0ABP1E2B0</accession>
<dbReference type="InterPro" id="IPR010828">
    <property type="entry name" value="Atf2/Sli1-like"/>
</dbReference>
<dbReference type="Pfam" id="PF07247">
    <property type="entry name" value="AATase"/>
    <property type="match status" value="1"/>
</dbReference>
<evidence type="ECO:0008006" key="3">
    <source>
        <dbReference type="Google" id="ProtNLM"/>
    </source>
</evidence>
<evidence type="ECO:0000313" key="1">
    <source>
        <dbReference type="EMBL" id="CAL1714206.1"/>
    </source>
</evidence>
<dbReference type="Proteomes" id="UP001497453">
    <property type="component" value="Chromosome 8"/>
</dbReference>
<dbReference type="InterPro" id="IPR023213">
    <property type="entry name" value="CAT-like_dom_sf"/>
</dbReference>
<dbReference type="Gene3D" id="3.30.559.10">
    <property type="entry name" value="Chloramphenicol acetyltransferase-like domain"/>
    <property type="match status" value="1"/>
</dbReference>
<keyword evidence="2" id="KW-1185">Reference proteome</keyword>
<proteinExistence type="predicted"/>
<dbReference type="EMBL" id="OZ037951">
    <property type="protein sequence ID" value="CAL1714206.1"/>
    <property type="molecule type" value="Genomic_DNA"/>
</dbReference>
<dbReference type="PANTHER" id="PTHR28037:SF1">
    <property type="entry name" value="ALCOHOL O-ACETYLTRANSFERASE 1-RELATED"/>
    <property type="match status" value="1"/>
</dbReference>
<name>A0ABP1E2B0_9APHY</name>
<sequence length="477" mass="53897">MPEVKTNSFFIARKADLLEQFHIQRTRLGFDTRVIVTARYTGGGRLNRETLWPALAEILQHHRALSTQVHDASSKHPTFVYLGSVNLSKVVRFHDVDDRPLDAILDSYLLRPFEFETALPLWEMGVLQDNTVIFTYQHAIGDGQSGLAFHRLLLSALNSDETPLRPLADIVPIPDTLELVAPLEKMTKLSVPFSLACYQYLKIFAPVSWRKLGSAWTGNNVPRDKTAYTMTRLWDLTPDQTTKLMCICRDQKSTLTSFAHTAVVVVVSSLLDRAPKRHKYLCTEIPVSLRRFTGVPATELCDHVSMMYFYPPLINFPEISRDWKASAILFPWDVSARMVPAMRKKIAKSRGEPGSLKLLFGRIRPYLESKMGKKRDGTLTLSNLGPFPPPSPEESYQNLEEERWFIDQMFFAQGDPILAPAISLGIVGAESGSLSFCWNWGKDGIEDEFMEEVVEGFKQLVGAVLKYTPEKLGEVKA</sequence>
<dbReference type="SUPFAM" id="SSF52777">
    <property type="entry name" value="CoA-dependent acyltransferases"/>
    <property type="match status" value="1"/>
</dbReference>
<gene>
    <name evidence="1" type="ORF">GFSPODELE1_LOCUS9658</name>
</gene>
<dbReference type="PANTHER" id="PTHR28037">
    <property type="entry name" value="ALCOHOL O-ACETYLTRANSFERASE 1-RELATED"/>
    <property type="match status" value="1"/>
</dbReference>